<accession>A0A2J8B4N5</accession>
<dbReference type="RefSeq" id="WP_051820958.1">
    <property type="nucleotide sequence ID" value="NZ_NBZD01000001.1"/>
</dbReference>
<dbReference type="GO" id="GO:0006281">
    <property type="term" value="P:DNA repair"/>
    <property type="evidence" value="ECO:0007669"/>
    <property type="project" value="UniProtKB-KW"/>
</dbReference>
<dbReference type="SUPFAM" id="SSF46767">
    <property type="entry name" value="Methylated DNA-protein cysteine methyltransferase, C-terminal domain"/>
    <property type="match status" value="1"/>
</dbReference>
<keyword evidence="4" id="KW-0227">DNA damage</keyword>
<dbReference type="GO" id="GO:0003908">
    <property type="term" value="F:methylated-DNA-[protein]-cysteine S-methyltransferase activity"/>
    <property type="evidence" value="ECO:0007669"/>
    <property type="project" value="UniProtKB-EC"/>
</dbReference>
<keyword evidence="3" id="KW-0808">Transferase</keyword>
<reference evidence="9" key="1">
    <citation type="submission" date="2017-04" db="EMBL/GenBank/DDBJ databases">
        <authorList>
            <person name="Bumgarner R.E."/>
            <person name="Fredricks D.N."/>
            <person name="Srinivasan S."/>
        </authorList>
    </citation>
    <scope>NUCLEOTIDE SEQUENCE [LARGE SCALE GENOMIC DNA]</scope>
    <source>
        <strain evidence="9">KA00405</strain>
    </source>
</reference>
<evidence type="ECO:0000256" key="5">
    <source>
        <dbReference type="ARBA" id="ARBA00023204"/>
    </source>
</evidence>
<protein>
    <recommendedName>
        <fullName evidence="7">Methylated-DNA-[protein]-cysteine S-methyltransferase DNA binding domain-containing protein</fullName>
    </recommendedName>
</protein>
<dbReference type="PANTHER" id="PTHR10815:SF13">
    <property type="entry name" value="METHYLATED-DNA--PROTEIN-CYSTEINE METHYLTRANSFERASE"/>
    <property type="match status" value="1"/>
</dbReference>
<evidence type="ECO:0000313" key="8">
    <source>
        <dbReference type="EMBL" id="PNH19706.1"/>
    </source>
</evidence>
<dbReference type="CDD" id="cd06445">
    <property type="entry name" value="ATase"/>
    <property type="match status" value="1"/>
</dbReference>
<evidence type="ECO:0000313" key="9">
    <source>
        <dbReference type="Proteomes" id="UP000236394"/>
    </source>
</evidence>
<organism evidence="8 9">
    <name type="scientific">Mageeibacillus indolicus</name>
    <dbReference type="NCBI Taxonomy" id="884684"/>
    <lineage>
        <taxon>Bacteria</taxon>
        <taxon>Bacillati</taxon>
        <taxon>Bacillota</taxon>
        <taxon>Clostridia</taxon>
        <taxon>Eubacteriales</taxon>
        <taxon>Oscillospiraceae</taxon>
        <taxon>Mageeibacillus</taxon>
    </lineage>
</organism>
<evidence type="ECO:0000256" key="6">
    <source>
        <dbReference type="ARBA" id="ARBA00049348"/>
    </source>
</evidence>
<name>A0A2J8B4N5_9FIRM</name>
<dbReference type="Gene3D" id="1.10.10.10">
    <property type="entry name" value="Winged helix-like DNA-binding domain superfamily/Winged helix DNA-binding domain"/>
    <property type="match status" value="1"/>
</dbReference>
<dbReference type="PROSITE" id="PS00374">
    <property type="entry name" value="MGMT"/>
    <property type="match status" value="1"/>
</dbReference>
<evidence type="ECO:0000256" key="4">
    <source>
        <dbReference type="ARBA" id="ARBA00022763"/>
    </source>
</evidence>
<keyword evidence="2" id="KW-0489">Methyltransferase</keyword>
<evidence type="ECO:0000256" key="3">
    <source>
        <dbReference type="ARBA" id="ARBA00022679"/>
    </source>
</evidence>
<evidence type="ECO:0000259" key="7">
    <source>
        <dbReference type="Pfam" id="PF01035"/>
    </source>
</evidence>
<feature type="domain" description="Methylated-DNA-[protein]-cysteine S-methyltransferase DNA binding" evidence="7">
    <location>
        <begin position="261"/>
        <end position="355"/>
    </location>
</feature>
<dbReference type="Pfam" id="PF01035">
    <property type="entry name" value="DNA_binding_1"/>
    <property type="match status" value="1"/>
</dbReference>
<sequence length="365" mass="41204">MLLERLVLSKLYHTEPTKIPFMSAVFSSAHQRGSKAAAVRLSDNSVLPYVINSWPGAADCAFISLGPLLTEEKWGEYTAWNKQALRLILEDLCRNSSYNLYLLSIKASETKLLNDLVDLGFACSTLGDYFDTEGNSLYRILTLRRSDYRQLKWYIVGDFGPGFVAVFGSAIWVEKVEFLQFSQLSVDPWLTQTGYRLGIVDEDCKVISRRRFNSDVKQHLFEAQGDINLPALRDAAEQIYAYLHDELREFDVKINPDAGTAFQQIIWRLLQKVSYGHTTTYTELAEAYLAENNYSNPRRDGKMVTARNLTRAIGAACAANPLPILIPCHRVLGVKGKLVGYKDGINIKAYLLDKELLGVKDEPKQ</sequence>
<comment type="caution">
    <text evidence="8">The sequence shown here is derived from an EMBL/GenBank/DDBJ whole genome shotgun (WGS) entry which is preliminary data.</text>
</comment>
<dbReference type="EMBL" id="NBZD01000001">
    <property type="protein sequence ID" value="PNH19706.1"/>
    <property type="molecule type" value="Genomic_DNA"/>
</dbReference>
<dbReference type="PANTHER" id="PTHR10815">
    <property type="entry name" value="METHYLATED-DNA--PROTEIN-CYSTEINE METHYLTRANSFERASE"/>
    <property type="match status" value="1"/>
</dbReference>
<comment type="catalytic activity">
    <reaction evidence="6">
        <text>a 6-O-methyl-2'-deoxyguanosine in DNA + L-cysteinyl-[protein] = S-methyl-L-cysteinyl-[protein] + a 2'-deoxyguanosine in DNA</text>
        <dbReference type="Rhea" id="RHEA:24000"/>
        <dbReference type="Rhea" id="RHEA-COMP:10131"/>
        <dbReference type="Rhea" id="RHEA-COMP:10132"/>
        <dbReference type="Rhea" id="RHEA-COMP:11367"/>
        <dbReference type="Rhea" id="RHEA-COMP:11368"/>
        <dbReference type="ChEBI" id="CHEBI:29950"/>
        <dbReference type="ChEBI" id="CHEBI:82612"/>
        <dbReference type="ChEBI" id="CHEBI:85445"/>
        <dbReference type="ChEBI" id="CHEBI:85448"/>
        <dbReference type="EC" id="2.1.1.63"/>
    </reaction>
</comment>
<dbReference type="InterPro" id="IPR014048">
    <property type="entry name" value="MethylDNA_cys_MeTrfase_DNA-bd"/>
</dbReference>
<dbReference type="InterPro" id="IPR001497">
    <property type="entry name" value="MethylDNA_cys_MeTrfase_AS"/>
</dbReference>
<dbReference type="GO" id="GO:0032259">
    <property type="term" value="P:methylation"/>
    <property type="evidence" value="ECO:0007669"/>
    <property type="project" value="UniProtKB-KW"/>
</dbReference>
<evidence type="ECO:0000256" key="1">
    <source>
        <dbReference type="ARBA" id="ARBA00001286"/>
    </source>
</evidence>
<keyword evidence="5" id="KW-0234">DNA repair</keyword>
<comment type="catalytic activity">
    <reaction evidence="1">
        <text>a 4-O-methyl-thymidine in DNA + L-cysteinyl-[protein] = a thymidine in DNA + S-methyl-L-cysteinyl-[protein]</text>
        <dbReference type="Rhea" id="RHEA:53428"/>
        <dbReference type="Rhea" id="RHEA-COMP:10131"/>
        <dbReference type="Rhea" id="RHEA-COMP:10132"/>
        <dbReference type="Rhea" id="RHEA-COMP:13555"/>
        <dbReference type="Rhea" id="RHEA-COMP:13556"/>
        <dbReference type="ChEBI" id="CHEBI:29950"/>
        <dbReference type="ChEBI" id="CHEBI:82612"/>
        <dbReference type="ChEBI" id="CHEBI:137386"/>
        <dbReference type="ChEBI" id="CHEBI:137387"/>
        <dbReference type="EC" id="2.1.1.63"/>
    </reaction>
</comment>
<dbReference type="InterPro" id="IPR036217">
    <property type="entry name" value="MethylDNA_cys_MeTrfase_DNAb"/>
</dbReference>
<dbReference type="Proteomes" id="UP000236394">
    <property type="component" value="Unassembled WGS sequence"/>
</dbReference>
<proteinExistence type="predicted"/>
<dbReference type="AlphaFoldDB" id="A0A2J8B4N5"/>
<gene>
    <name evidence="8" type="ORF">B7R76_02160</name>
</gene>
<dbReference type="NCBIfam" id="TIGR00589">
    <property type="entry name" value="ogt"/>
    <property type="match status" value="1"/>
</dbReference>
<evidence type="ECO:0000256" key="2">
    <source>
        <dbReference type="ARBA" id="ARBA00022603"/>
    </source>
</evidence>
<dbReference type="InterPro" id="IPR036388">
    <property type="entry name" value="WH-like_DNA-bd_sf"/>
</dbReference>